<dbReference type="Proteomes" id="UP000596742">
    <property type="component" value="Unassembled WGS sequence"/>
</dbReference>
<reference evidence="1" key="1">
    <citation type="submission" date="2018-11" db="EMBL/GenBank/DDBJ databases">
        <authorList>
            <person name="Alioto T."/>
            <person name="Alioto T."/>
        </authorList>
    </citation>
    <scope>NUCLEOTIDE SEQUENCE</scope>
</reference>
<keyword evidence="2" id="KW-1185">Reference proteome</keyword>
<evidence type="ECO:0000313" key="2">
    <source>
        <dbReference type="Proteomes" id="UP000596742"/>
    </source>
</evidence>
<dbReference type="EMBL" id="UYJE01006303">
    <property type="protein sequence ID" value="VDI44815.1"/>
    <property type="molecule type" value="Genomic_DNA"/>
</dbReference>
<feature type="non-terminal residue" evidence="1">
    <location>
        <position position="1"/>
    </location>
</feature>
<organism evidence="1 2">
    <name type="scientific">Mytilus galloprovincialis</name>
    <name type="common">Mediterranean mussel</name>
    <dbReference type="NCBI Taxonomy" id="29158"/>
    <lineage>
        <taxon>Eukaryota</taxon>
        <taxon>Metazoa</taxon>
        <taxon>Spiralia</taxon>
        <taxon>Lophotrochozoa</taxon>
        <taxon>Mollusca</taxon>
        <taxon>Bivalvia</taxon>
        <taxon>Autobranchia</taxon>
        <taxon>Pteriomorphia</taxon>
        <taxon>Mytilida</taxon>
        <taxon>Mytiloidea</taxon>
        <taxon>Mytilidae</taxon>
        <taxon>Mytilinae</taxon>
        <taxon>Mytilus</taxon>
    </lineage>
</organism>
<name>A0A8B6F7T5_MYTGA</name>
<sequence>MTENNIELKRYLDITRKIHVACQVEADDIDEHLTIQNLSDSEIVAADESGDRGFKVVNVKQKCILLELTASPEILISEESLLNAIDHLINQVVLAGNLDTRVPGQMALNLTFTSPLTK</sequence>
<proteinExistence type="predicted"/>
<comment type="caution">
    <text evidence="1">The sequence shown here is derived from an EMBL/GenBank/DDBJ whole genome shotgun (WGS) entry which is preliminary data.</text>
</comment>
<dbReference type="AlphaFoldDB" id="A0A8B6F7T5"/>
<evidence type="ECO:0000313" key="1">
    <source>
        <dbReference type="EMBL" id="VDI44815.1"/>
    </source>
</evidence>
<gene>
    <name evidence="1" type="ORF">MGAL_10B020903</name>
</gene>
<protein>
    <submittedName>
        <fullName evidence="1">Uncharacterized protein</fullName>
    </submittedName>
</protein>
<accession>A0A8B6F7T5</accession>